<organism evidence="3 4">
    <name type="scientific">Streptomyces subrutilus</name>
    <dbReference type="NCBI Taxonomy" id="36818"/>
    <lineage>
        <taxon>Bacteria</taxon>
        <taxon>Bacillati</taxon>
        <taxon>Actinomycetota</taxon>
        <taxon>Actinomycetes</taxon>
        <taxon>Kitasatosporales</taxon>
        <taxon>Streptomycetaceae</taxon>
        <taxon>Streptomyces</taxon>
    </lineage>
</organism>
<sequence length="165" mass="18137">MRTTATETSIDATPGEVWEVLTDFPGHAAWNPYIREAAGAAVPGTRLTLVTHPERGRPVVLRPTVVTAVPGRELRWTRPFLVRGLFDREHVLRLTEGPGRTTRLEHGERFRGLLVPLCLGRPPLGAARGHAAMYEALRIRVESARTRNRPVPRPPGPRAGPGGRA</sequence>
<dbReference type="Proteomes" id="UP000326831">
    <property type="component" value="Chromosome"/>
</dbReference>
<dbReference type="InterPro" id="IPR019587">
    <property type="entry name" value="Polyketide_cyclase/dehydratase"/>
</dbReference>
<dbReference type="InterPro" id="IPR023393">
    <property type="entry name" value="START-like_dom_sf"/>
</dbReference>
<dbReference type="KEGG" id="ssub:CP968_19210"/>
<reference evidence="3 4" key="2">
    <citation type="submission" date="2017-09" db="EMBL/GenBank/DDBJ databases">
        <authorList>
            <person name="Lee N."/>
            <person name="Cho B.-K."/>
        </authorList>
    </citation>
    <scope>NUCLEOTIDE SEQUENCE [LARGE SCALE GENOMIC DNA]</scope>
    <source>
        <strain evidence="3 4">ATCC 27467</strain>
    </source>
</reference>
<evidence type="ECO:0000313" key="3">
    <source>
        <dbReference type="EMBL" id="QEU80158.1"/>
    </source>
</evidence>
<dbReference type="SUPFAM" id="SSF55961">
    <property type="entry name" value="Bet v1-like"/>
    <property type="match status" value="1"/>
</dbReference>
<dbReference type="OrthoDB" id="9810827at2"/>
<dbReference type="CDD" id="cd07822">
    <property type="entry name" value="SRPBCC_4"/>
    <property type="match status" value="1"/>
</dbReference>
<dbReference type="Pfam" id="PF10604">
    <property type="entry name" value="Polyketide_cyc2"/>
    <property type="match status" value="1"/>
</dbReference>
<dbReference type="AlphaFoldDB" id="A0A5P2UM01"/>
<evidence type="ECO:0000313" key="4">
    <source>
        <dbReference type="Proteomes" id="UP000326831"/>
    </source>
</evidence>
<name>A0A5P2UM01_9ACTN</name>
<dbReference type="Proteomes" id="UP000634660">
    <property type="component" value="Unassembled WGS sequence"/>
</dbReference>
<accession>A0A5P2UM01</accession>
<dbReference type="EMBL" id="CP023701">
    <property type="protein sequence ID" value="QEU80158.1"/>
    <property type="molecule type" value="Genomic_DNA"/>
</dbReference>
<dbReference type="EMBL" id="BMVX01000002">
    <property type="protein sequence ID" value="GGZ50131.1"/>
    <property type="molecule type" value="Genomic_DNA"/>
</dbReference>
<dbReference type="PANTHER" id="PTHR36166:SF1">
    <property type="entry name" value="SRPBCC DOMAIN-CONTAINING PROTEIN"/>
    <property type="match status" value="1"/>
</dbReference>
<gene>
    <name evidence="3" type="ORF">CP968_19210</name>
    <name evidence="2" type="ORF">GCM10010371_06910</name>
</gene>
<protein>
    <submittedName>
        <fullName evidence="3">SRPBCC domain-containing protein</fullName>
    </submittedName>
</protein>
<feature type="region of interest" description="Disordered" evidence="1">
    <location>
        <begin position="145"/>
        <end position="165"/>
    </location>
</feature>
<dbReference type="PANTHER" id="PTHR36166">
    <property type="entry name" value="CHROMOSOME 9, WHOLE GENOME SHOTGUN SEQUENCE"/>
    <property type="match status" value="1"/>
</dbReference>
<evidence type="ECO:0000313" key="2">
    <source>
        <dbReference type="EMBL" id="GGZ50131.1"/>
    </source>
</evidence>
<dbReference type="RefSeq" id="WP_150519171.1">
    <property type="nucleotide sequence ID" value="NZ_BMVX01000002.1"/>
</dbReference>
<reference evidence="2" key="3">
    <citation type="submission" date="2020-09" db="EMBL/GenBank/DDBJ databases">
        <authorList>
            <person name="Sun Q."/>
            <person name="Ohkuma M."/>
        </authorList>
    </citation>
    <scope>NUCLEOTIDE SEQUENCE</scope>
    <source>
        <strain evidence="2">JCM 4834</strain>
    </source>
</reference>
<evidence type="ECO:0000256" key="1">
    <source>
        <dbReference type="SAM" id="MobiDB-lite"/>
    </source>
</evidence>
<dbReference type="Gene3D" id="3.30.530.20">
    <property type="match status" value="1"/>
</dbReference>
<proteinExistence type="predicted"/>
<reference evidence="2" key="1">
    <citation type="journal article" date="2014" name="Int. J. Syst. Evol. Microbiol.">
        <title>Complete genome sequence of Corynebacterium casei LMG S-19264T (=DSM 44701T), isolated from a smear-ripened cheese.</title>
        <authorList>
            <consortium name="US DOE Joint Genome Institute (JGI-PGF)"/>
            <person name="Walter F."/>
            <person name="Albersmeier A."/>
            <person name="Kalinowski J."/>
            <person name="Ruckert C."/>
        </authorList>
    </citation>
    <scope>NUCLEOTIDE SEQUENCE</scope>
    <source>
        <strain evidence="2">JCM 4834</strain>
    </source>
</reference>
<keyword evidence="4" id="KW-1185">Reference proteome</keyword>